<dbReference type="AlphaFoldDB" id="A0A318S441"/>
<feature type="signal peptide" evidence="1">
    <location>
        <begin position="1"/>
        <end position="18"/>
    </location>
</feature>
<evidence type="ECO:0000313" key="2">
    <source>
        <dbReference type="EMBL" id="PYE51139.1"/>
    </source>
</evidence>
<feature type="chain" id="PRO_5016360836" description="Copper(I)-binding protein" evidence="1">
    <location>
        <begin position="19"/>
        <end position="147"/>
    </location>
</feature>
<dbReference type="OrthoDB" id="74144at2"/>
<keyword evidence="1" id="KW-0732">Signal</keyword>
<dbReference type="InterPro" id="IPR007410">
    <property type="entry name" value="LpqE-like"/>
</dbReference>
<comment type="caution">
    <text evidence="2">The sequence shown here is derived from an EMBL/GenBank/DDBJ whole genome shotgun (WGS) entry which is preliminary data.</text>
</comment>
<dbReference type="InterPro" id="IPR036182">
    <property type="entry name" value="PCuAC_sf"/>
</dbReference>
<evidence type="ECO:0000313" key="3">
    <source>
        <dbReference type="Proteomes" id="UP000248326"/>
    </source>
</evidence>
<keyword evidence="3" id="KW-1185">Reference proteome</keyword>
<dbReference type="Pfam" id="PF04314">
    <property type="entry name" value="PCuAC"/>
    <property type="match status" value="1"/>
</dbReference>
<dbReference type="Gene3D" id="2.60.40.1890">
    <property type="entry name" value="PCu(A)C copper chaperone"/>
    <property type="match status" value="1"/>
</dbReference>
<evidence type="ECO:0000256" key="1">
    <source>
        <dbReference type="SAM" id="SignalP"/>
    </source>
</evidence>
<dbReference type="SUPFAM" id="SSF110087">
    <property type="entry name" value="DR1885-like metal-binding protein"/>
    <property type="match status" value="1"/>
</dbReference>
<dbReference type="EMBL" id="QJSX01000015">
    <property type="protein sequence ID" value="PYE51139.1"/>
    <property type="molecule type" value="Genomic_DNA"/>
</dbReference>
<evidence type="ECO:0008006" key="4">
    <source>
        <dbReference type="Google" id="ProtNLM"/>
    </source>
</evidence>
<gene>
    <name evidence="2" type="ORF">DES52_11571</name>
</gene>
<protein>
    <recommendedName>
        <fullName evidence="4">Copper(I)-binding protein</fullName>
    </recommendedName>
</protein>
<dbReference type="Proteomes" id="UP000248326">
    <property type="component" value="Unassembled WGS sequence"/>
</dbReference>
<dbReference type="RefSeq" id="WP_110888047.1">
    <property type="nucleotide sequence ID" value="NZ_QJSX01000015.1"/>
</dbReference>
<dbReference type="PANTHER" id="PTHR36302">
    <property type="entry name" value="BLR7088 PROTEIN"/>
    <property type="match status" value="1"/>
</dbReference>
<accession>A0A318S441</accession>
<dbReference type="InterPro" id="IPR058248">
    <property type="entry name" value="Lxx211020-like"/>
</dbReference>
<organism evidence="2 3">
    <name type="scientific">Deinococcus yavapaiensis KR-236</name>
    <dbReference type="NCBI Taxonomy" id="694435"/>
    <lineage>
        <taxon>Bacteria</taxon>
        <taxon>Thermotogati</taxon>
        <taxon>Deinococcota</taxon>
        <taxon>Deinococci</taxon>
        <taxon>Deinococcales</taxon>
        <taxon>Deinococcaceae</taxon>
        <taxon>Deinococcus</taxon>
    </lineage>
</organism>
<name>A0A318S441_9DEIO</name>
<sequence>MNLRPLAVSLAFAGIALAATTGAPSVRLATGFVAAVPPGSTTSAAYVTLKNTSNQAVRLTAVKTTLAGHALLMQTTHPGHEADGMIGMRKVAALVIPAKGQLVMKPDGNHVMLMDLKRVPKEGERVNVTFTFSTGTLIVSLPVRRPV</sequence>
<dbReference type="PANTHER" id="PTHR36302:SF1">
    <property type="entry name" value="COPPER CHAPERONE PCU(A)C"/>
    <property type="match status" value="1"/>
</dbReference>
<proteinExistence type="predicted"/>
<reference evidence="2 3" key="1">
    <citation type="submission" date="2018-06" db="EMBL/GenBank/DDBJ databases">
        <title>Genomic Encyclopedia of Type Strains, Phase IV (KMG-IV): sequencing the most valuable type-strain genomes for metagenomic binning, comparative biology and taxonomic classification.</title>
        <authorList>
            <person name="Goeker M."/>
        </authorList>
    </citation>
    <scope>NUCLEOTIDE SEQUENCE [LARGE SCALE GENOMIC DNA]</scope>
    <source>
        <strain evidence="2 3">DSM 18048</strain>
    </source>
</reference>